<proteinExistence type="predicted"/>
<feature type="signal peptide" evidence="1">
    <location>
        <begin position="1"/>
        <end position="18"/>
    </location>
</feature>
<protein>
    <submittedName>
        <fullName evidence="2">Uncharacterized protein</fullName>
    </submittedName>
</protein>
<reference evidence="3" key="1">
    <citation type="journal article" date="2017" name="Nat. Commun.">
        <title>The North American bullfrog draft genome provides insight into hormonal regulation of long noncoding RNA.</title>
        <authorList>
            <person name="Hammond S.A."/>
            <person name="Warren R.L."/>
            <person name="Vandervalk B.P."/>
            <person name="Kucuk E."/>
            <person name="Khan H."/>
            <person name="Gibb E.A."/>
            <person name="Pandoh P."/>
            <person name="Kirk H."/>
            <person name="Zhao Y."/>
            <person name="Jones M."/>
            <person name="Mungall A.J."/>
            <person name="Coope R."/>
            <person name="Pleasance S."/>
            <person name="Moore R.A."/>
            <person name="Holt R.A."/>
            <person name="Round J.M."/>
            <person name="Ohora S."/>
            <person name="Walle B.V."/>
            <person name="Veldhoen N."/>
            <person name="Helbing C.C."/>
            <person name="Birol I."/>
        </authorList>
    </citation>
    <scope>NUCLEOTIDE SEQUENCE [LARGE SCALE GENOMIC DNA]</scope>
</reference>
<dbReference type="Proteomes" id="UP000228934">
    <property type="component" value="Unassembled WGS sequence"/>
</dbReference>
<dbReference type="AlphaFoldDB" id="A0A2G9Q936"/>
<sequence>MLAMQYVGSAAILAAVAALIDEEEEDKWRRRRHRFWIHSIIAQREVRGQFGVLYNDLHAHEDKLFNYSRMSIRSFDELLALLSSHLERQNTSFRRSIPAVERLIITL</sequence>
<keyword evidence="3" id="KW-1185">Reference proteome</keyword>
<evidence type="ECO:0000313" key="2">
    <source>
        <dbReference type="EMBL" id="PIO12090.1"/>
    </source>
</evidence>
<accession>A0A2G9Q936</accession>
<dbReference type="OrthoDB" id="2668416at2759"/>
<name>A0A2G9Q936_AQUCT</name>
<dbReference type="EMBL" id="KZ060581">
    <property type="protein sequence ID" value="PIO12090.1"/>
    <property type="molecule type" value="Genomic_DNA"/>
</dbReference>
<keyword evidence="1" id="KW-0732">Signal</keyword>
<feature type="chain" id="PRO_5013936986" evidence="1">
    <location>
        <begin position="19"/>
        <end position="107"/>
    </location>
</feature>
<evidence type="ECO:0000313" key="3">
    <source>
        <dbReference type="Proteomes" id="UP000228934"/>
    </source>
</evidence>
<evidence type="ECO:0000256" key="1">
    <source>
        <dbReference type="SAM" id="SignalP"/>
    </source>
</evidence>
<gene>
    <name evidence="2" type="ORF">AB205_0028340</name>
</gene>
<feature type="non-terminal residue" evidence="2">
    <location>
        <position position="107"/>
    </location>
</feature>
<organism evidence="2 3">
    <name type="scientific">Aquarana catesbeiana</name>
    <name type="common">American bullfrog</name>
    <name type="synonym">Rana catesbeiana</name>
    <dbReference type="NCBI Taxonomy" id="8400"/>
    <lineage>
        <taxon>Eukaryota</taxon>
        <taxon>Metazoa</taxon>
        <taxon>Chordata</taxon>
        <taxon>Craniata</taxon>
        <taxon>Vertebrata</taxon>
        <taxon>Euteleostomi</taxon>
        <taxon>Amphibia</taxon>
        <taxon>Batrachia</taxon>
        <taxon>Anura</taxon>
        <taxon>Neobatrachia</taxon>
        <taxon>Ranoidea</taxon>
        <taxon>Ranidae</taxon>
        <taxon>Aquarana</taxon>
    </lineage>
</organism>